<name>A0A158QMH5_HAEPC</name>
<evidence type="ECO:0000313" key="1">
    <source>
        <dbReference type="WBParaSite" id="HPLM_0000843101-mRNA-1"/>
    </source>
</evidence>
<accession>A0A158QMH5</accession>
<dbReference type="AlphaFoldDB" id="A0A158QMH5"/>
<organism evidence="1">
    <name type="scientific">Haemonchus placei</name>
    <name type="common">Barber's pole worm</name>
    <dbReference type="NCBI Taxonomy" id="6290"/>
    <lineage>
        <taxon>Eukaryota</taxon>
        <taxon>Metazoa</taxon>
        <taxon>Ecdysozoa</taxon>
        <taxon>Nematoda</taxon>
        <taxon>Chromadorea</taxon>
        <taxon>Rhabditida</taxon>
        <taxon>Rhabditina</taxon>
        <taxon>Rhabditomorpha</taxon>
        <taxon>Strongyloidea</taxon>
        <taxon>Trichostrongylidae</taxon>
        <taxon>Haemonchus</taxon>
    </lineage>
</organism>
<protein>
    <submittedName>
        <fullName evidence="1">Ovule protein</fullName>
    </submittedName>
</protein>
<proteinExistence type="predicted"/>
<sequence>LVAEILEAIDLSEDFDEDFDLLLMIVEEEEVVEELDEDEDEDDEAEGAFAARLGSEEDELRLLVLRDELVIEEFPDDFDDSLKRTDFGLGRSSSKSIDSISLPLSTAARKGLFVLKSFRLGTTS</sequence>
<reference evidence="1" key="1">
    <citation type="submission" date="2016-04" db="UniProtKB">
        <authorList>
            <consortium name="WormBaseParasite"/>
        </authorList>
    </citation>
    <scope>IDENTIFICATION</scope>
</reference>
<dbReference type="WBParaSite" id="HPLM_0000843101-mRNA-1">
    <property type="protein sequence ID" value="HPLM_0000843101-mRNA-1"/>
    <property type="gene ID" value="HPLM_0000843101"/>
</dbReference>